<protein>
    <submittedName>
        <fullName evidence="1">Uncharacterized protein</fullName>
    </submittedName>
</protein>
<sequence>MAIWQFEFDVIPEKEKNHKEGAWKRNIISIESLQYLEEILPKEPSWTGDICQYGKIDETCIEFFYDDNNLSDIHVKLDLRNLTKKHLSTIINFIKINDAVLMVNGCHVKPSLVDIAQEIKKSQAYRFINDPLETLLSGYGKDD</sequence>
<dbReference type="PATRIC" id="fig|1265820.5.peg.2763"/>
<accession>W7BLX0</accession>
<dbReference type="AlphaFoldDB" id="W7BLX0"/>
<proteinExistence type="predicted"/>
<evidence type="ECO:0000313" key="1">
    <source>
        <dbReference type="EMBL" id="EUJ26912.1"/>
    </source>
</evidence>
<dbReference type="RefSeq" id="WP_036080942.1">
    <property type="nucleotide sequence ID" value="NZ_AODE01000028.1"/>
</dbReference>
<dbReference type="EMBL" id="AODE01000028">
    <property type="protein sequence ID" value="EUJ26912.1"/>
    <property type="molecule type" value="Genomic_DNA"/>
</dbReference>
<name>W7BLX0_9LIST</name>
<dbReference type="Proteomes" id="UP000019254">
    <property type="component" value="Unassembled WGS sequence"/>
</dbReference>
<gene>
    <name evidence="1" type="ORF">PCORN_14010</name>
</gene>
<reference evidence="1 2" key="1">
    <citation type="journal article" date="2014" name="Int. J. Syst. Evol. Microbiol.">
        <title>Listeria floridensis sp. nov., Listeria aquatica sp. nov., Listeria cornellensis sp. nov., Listeria riparia sp. nov. and Listeria grandensis sp. nov., from agricultural and natural environments.</title>
        <authorList>
            <person name="den Bakker H.C."/>
            <person name="Warchocki S."/>
            <person name="Wright E.M."/>
            <person name="Allred A.F."/>
            <person name="Ahlstrom C."/>
            <person name="Manuel C.S."/>
            <person name="Stasiewicz M.J."/>
            <person name="Burrell A."/>
            <person name="Roof S."/>
            <person name="Strawn L."/>
            <person name="Fortes E.D."/>
            <person name="Nightingale K.K."/>
            <person name="Kephart D."/>
            <person name="Wiedmann M."/>
        </authorList>
    </citation>
    <scope>NUCLEOTIDE SEQUENCE [LARGE SCALE GENOMIC DNA]</scope>
    <source>
        <strain evidence="2">FSL F6-969</strain>
    </source>
</reference>
<comment type="caution">
    <text evidence="1">The sequence shown here is derived from an EMBL/GenBank/DDBJ whole genome shotgun (WGS) entry which is preliminary data.</text>
</comment>
<organism evidence="1 2">
    <name type="scientific">Listeria cornellensis FSL F6-0969</name>
    <dbReference type="NCBI Taxonomy" id="1265820"/>
    <lineage>
        <taxon>Bacteria</taxon>
        <taxon>Bacillati</taxon>
        <taxon>Bacillota</taxon>
        <taxon>Bacilli</taxon>
        <taxon>Bacillales</taxon>
        <taxon>Listeriaceae</taxon>
        <taxon>Listeria</taxon>
    </lineage>
</organism>
<dbReference type="OrthoDB" id="2990704at2"/>
<evidence type="ECO:0000313" key="2">
    <source>
        <dbReference type="Proteomes" id="UP000019254"/>
    </source>
</evidence>
<keyword evidence="2" id="KW-1185">Reference proteome</keyword>